<accession>A0A131YPD1</accession>
<dbReference type="GO" id="GO:0000470">
    <property type="term" value="P:maturation of LSU-rRNA"/>
    <property type="evidence" value="ECO:0007669"/>
    <property type="project" value="TreeGrafter"/>
</dbReference>
<dbReference type="GO" id="GO:0000460">
    <property type="term" value="P:maturation of 5.8S rRNA"/>
    <property type="evidence" value="ECO:0007669"/>
    <property type="project" value="TreeGrafter"/>
</dbReference>
<dbReference type="GO" id="GO:0004519">
    <property type="term" value="F:endonuclease activity"/>
    <property type="evidence" value="ECO:0007669"/>
    <property type="project" value="InterPro"/>
</dbReference>
<evidence type="ECO:0000313" key="1">
    <source>
        <dbReference type="EMBL" id="JAP81109.1"/>
    </source>
</evidence>
<dbReference type="InterPro" id="IPR007174">
    <property type="entry name" value="Las1"/>
</dbReference>
<proteinExistence type="predicted"/>
<organism evidence="1">
    <name type="scientific">Rhipicephalus appendiculatus</name>
    <name type="common">Brown ear tick</name>
    <dbReference type="NCBI Taxonomy" id="34631"/>
    <lineage>
        <taxon>Eukaryota</taxon>
        <taxon>Metazoa</taxon>
        <taxon>Ecdysozoa</taxon>
        <taxon>Arthropoda</taxon>
        <taxon>Chelicerata</taxon>
        <taxon>Arachnida</taxon>
        <taxon>Acari</taxon>
        <taxon>Parasitiformes</taxon>
        <taxon>Ixodida</taxon>
        <taxon>Ixodoidea</taxon>
        <taxon>Ixodidae</taxon>
        <taxon>Rhipicephalinae</taxon>
        <taxon>Rhipicephalus</taxon>
        <taxon>Rhipicephalus</taxon>
    </lineage>
</organism>
<sequence length="543" mass="60311">MYGSGIKKSNFVVVPWYNRHEWEKTYQNLFSHSPKDQAAGLSAVAAWRSRLYGHLPRAIESTAALVRAQLSDSRSRLHDGRLNPEELSSLYAVAIVRFVGDIVEPVRGVKNITTKEAAFQLGVPDWILELRHASAHASVSGVASLGVLRSASFLLLQWLRLHHWEPQRDTLVATEASAVLRSKNGSDAEHACCSPTQVRQTLDVWLLVSVKQKRKCTRREMAELKVQQQTCLDQIAAFVEEDSDLVVDMLVTGGDYLLPSRESLDELCPNIRLSLPSSMDGSPCRLPRLLADRWDPLLATLQSHTLQKLAERLLSQPHSTRRSEEDESLRRYLSVAWLGHLLIGRHELLSRTGNGSDQSSSSAPSQLNVTRLLKAAMDYPMEYSTKVITVLSQHMWPQLSEAELGHLTALAAIQGGLMVGRRWDTTDSAEEETGGDGNYMPYTVEDFQGSEDGFDEPAWKLPQTPMEWSVTPVGQLPGFPADRLDLSLDFKKLRPVGVARLEEAGLGLEQGSAEASVNTEDTELPALADQLQHISQNVQLFVV</sequence>
<dbReference type="GO" id="GO:0030687">
    <property type="term" value="C:preribosome, large subunit precursor"/>
    <property type="evidence" value="ECO:0007669"/>
    <property type="project" value="TreeGrafter"/>
</dbReference>
<dbReference type="EMBL" id="GEDV01007448">
    <property type="protein sequence ID" value="JAP81109.1"/>
    <property type="molecule type" value="Transcribed_RNA"/>
</dbReference>
<protein>
    <submittedName>
        <fullName evidence="1">Uncharacterized protein</fullName>
    </submittedName>
</protein>
<dbReference type="GO" id="GO:0090730">
    <property type="term" value="C:Las1 complex"/>
    <property type="evidence" value="ECO:0007669"/>
    <property type="project" value="InterPro"/>
</dbReference>
<name>A0A131YPD1_RHIAP</name>
<dbReference type="PANTHER" id="PTHR15002">
    <property type="entry name" value="RIBOSOMAL BIOGENESIS PROTEIN LAS1L"/>
    <property type="match status" value="1"/>
</dbReference>
<reference evidence="1" key="1">
    <citation type="journal article" date="2016" name="Ticks Tick Borne Dis.">
        <title>De novo assembly and annotation of the salivary gland transcriptome of Rhipicephalus appendiculatus male and female ticks during blood feeding.</title>
        <authorList>
            <person name="de Castro M.H."/>
            <person name="de Klerk D."/>
            <person name="Pienaar R."/>
            <person name="Latif A.A."/>
            <person name="Rees D.J."/>
            <person name="Mans B.J."/>
        </authorList>
    </citation>
    <scope>NUCLEOTIDE SEQUENCE</scope>
    <source>
        <tissue evidence="1">Salivary glands</tissue>
    </source>
</reference>
<dbReference type="PANTHER" id="PTHR15002:SF0">
    <property type="entry name" value="RIBOSOMAL BIOGENESIS PROTEIN LAS1L"/>
    <property type="match status" value="1"/>
</dbReference>
<dbReference type="Pfam" id="PF04031">
    <property type="entry name" value="Las1"/>
    <property type="match status" value="1"/>
</dbReference>
<dbReference type="AlphaFoldDB" id="A0A131YPD1"/>